<name>A0A2S5T0B6_9BURK</name>
<evidence type="ECO:0000313" key="4">
    <source>
        <dbReference type="EMBL" id="TCP07456.1"/>
    </source>
</evidence>
<accession>A0A2S5T0B6</accession>
<evidence type="ECO:0000313" key="5">
    <source>
        <dbReference type="Proteomes" id="UP000239406"/>
    </source>
</evidence>
<dbReference type="EMBL" id="SLXF01000004">
    <property type="protein sequence ID" value="TCP07456.1"/>
    <property type="molecule type" value="Genomic_DNA"/>
</dbReference>
<sequence length="202" mass="21848">MLRTWLCATAFLLAVIGPARAQSPDTAGVRYDPQIQLHGATLQLNGAGVRYKAIFKVYAAGLYLTQKAATPEAVFRAAGPRRMHIVMLREIDANELGKLFTRGIEQNASREDFVKSIPGTIRLGEIFAAKKKLAAGESFQVDWIPGTGTQILVNGQPMGEPIKEPEFYNALLKIWLGAHPADAALKEALLGKARPSASAHEG</sequence>
<dbReference type="OrthoDB" id="9795336at2"/>
<evidence type="ECO:0000259" key="2">
    <source>
        <dbReference type="Pfam" id="PF16036"/>
    </source>
</evidence>
<evidence type="ECO:0000256" key="1">
    <source>
        <dbReference type="SAM" id="SignalP"/>
    </source>
</evidence>
<dbReference type="InterPro" id="IPR016087">
    <property type="entry name" value="Chalcone_isomerase"/>
</dbReference>
<dbReference type="Pfam" id="PF16036">
    <property type="entry name" value="Chalcone_3"/>
    <property type="match status" value="1"/>
</dbReference>
<protein>
    <submittedName>
        <fullName evidence="4">Chalcone isomerase-like protein</fullName>
    </submittedName>
</protein>
<feature type="domain" description="Chalcone isomerase" evidence="2">
    <location>
        <begin position="25"/>
        <end position="191"/>
    </location>
</feature>
<dbReference type="EMBL" id="PSNY01000035">
    <property type="protein sequence ID" value="PPE68287.1"/>
    <property type="molecule type" value="Genomic_DNA"/>
</dbReference>
<dbReference type="Proteomes" id="UP000239406">
    <property type="component" value="Unassembled WGS sequence"/>
</dbReference>
<dbReference type="AlphaFoldDB" id="A0A2S5T0B6"/>
<dbReference type="SUPFAM" id="SSF54626">
    <property type="entry name" value="Chalcone isomerase"/>
    <property type="match status" value="1"/>
</dbReference>
<organism evidence="3 5">
    <name type="scientific">Caldimonas thermodepolymerans</name>
    <dbReference type="NCBI Taxonomy" id="215580"/>
    <lineage>
        <taxon>Bacteria</taxon>
        <taxon>Pseudomonadati</taxon>
        <taxon>Pseudomonadota</taxon>
        <taxon>Betaproteobacteria</taxon>
        <taxon>Burkholderiales</taxon>
        <taxon>Sphaerotilaceae</taxon>
        <taxon>Caldimonas</taxon>
    </lineage>
</organism>
<reference evidence="3 5" key="1">
    <citation type="submission" date="2018-02" db="EMBL/GenBank/DDBJ databases">
        <title>Reclassifiation of [Polyangium] brachysporum DSM 7029 as Guopingzhaonella breviflexa gen. nov., sp. nov., a member of the family Comamonadaceae.</title>
        <authorList>
            <person name="Tang B."/>
        </authorList>
    </citation>
    <scope>NUCLEOTIDE SEQUENCE [LARGE SCALE GENOMIC DNA]</scope>
    <source>
        <strain evidence="3 5">DSM 15344</strain>
    </source>
</reference>
<dbReference type="Proteomes" id="UP000294772">
    <property type="component" value="Unassembled WGS sequence"/>
</dbReference>
<keyword evidence="1" id="KW-0732">Signal</keyword>
<dbReference type="InterPro" id="IPR036298">
    <property type="entry name" value="Chalcone_isomerase_sf"/>
</dbReference>
<comment type="caution">
    <text evidence="3">The sequence shown here is derived from an EMBL/GenBank/DDBJ whole genome shotgun (WGS) entry which is preliminary data.</text>
</comment>
<keyword evidence="4" id="KW-0413">Isomerase</keyword>
<gene>
    <name evidence="3" type="ORF">C1702_17900</name>
    <name evidence="4" type="ORF">EV676_10411</name>
</gene>
<feature type="signal peptide" evidence="1">
    <location>
        <begin position="1"/>
        <end position="21"/>
    </location>
</feature>
<dbReference type="Gene3D" id="3.50.70.10">
    <property type="match status" value="1"/>
</dbReference>
<dbReference type="PANTHER" id="PTHR47698">
    <property type="entry name" value="FATTY-ACID-BINDING PROTEIN 3, CHLOROPLASTIC"/>
    <property type="match status" value="1"/>
</dbReference>
<dbReference type="PANTHER" id="PTHR47698:SF2">
    <property type="entry name" value="FATTY-ACID-BINDING PROTEIN 3, CHLOROPLASTIC"/>
    <property type="match status" value="1"/>
</dbReference>
<dbReference type="InterPro" id="IPR016088">
    <property type="entry name" value="Chalcone_isomerase_3-sand"/>
</dbReference>
<reference evidence="4 6" key="2">
    <citation type="submission" date="2019-03" db="EMBL/GenBank/DDBJ databases">
        <title>Genomic Encyclopedia of Type Strains, Phase IV (KMG-IV): sequencing the most valuable type-strain genomes for metagenomic binning, comparative biology and taxonomic classification.</title>
        <authorList>
            <person name="Goeker M."/>
        </authorList>
    </citation>
    <scope>NUCLEOTIDE SEQUENCE [LARGE SCALE GENOMIC DNA]</scope>
    <source>
        <strain evidence="4 6">DSM 15264</strain>
    </source>
</reference>
<evidence type="ECO:0000313" key="3">
    <source>
        <dbReference type="EMBL" id="PPE68287.1"/>
    </source>
</evidence>
<proteinExistence type="predicted"/>
<dbReference type="RefSeq" id="WP_104359072.1">
    <property type="nucleotide sequence ID" value="NZ_CALFFA010000029.1"/>
</dbReference>
<keyword evidence="5" id="KW-1185">Reference proteome</keyword>
<evidence type="ECO:0000313" key="6">
    <source>
        <dbReference type="Proteomes" id="UP000294772"/>
    </source>
</evidence>
<dbReference type="GO" id="GO:0016872">
    <property type="term" value="F:intramolecular lyase activity"/>
    <property type="evidence" value="ECO:0007669"/>
    <property type="project" value="InterPro"/>
</dbReference>
<feature type="chain" id="PRO_5040584273" evidence="1">
    <location>
        <begin position="22"/>
        <end position="202"/>
    </location>
</feature>